<evidence type="ECO:0008006" key="4">
    <source>
        <dbReference type="Google" id="ProtNLM"/>
    </source>
</evidence>
<dbReference type="RefSeq" id="WP_397717078.1">
    <property type="nucleotide sequence ID" value="NZ_JBIRGN010000008.1"/>
</dbReference>
<evidence type="ECO:0000256" key="1">
    <source>
        <dbReference type="SAM" id="MobiDB-lite"/>
    </source>
</evidence>
<dbReference type="Proteomes" id="UP001610818">
    <property type="component" value="Unassembled WGS sequence"/>
</dbReference>
<feature type="region of interest" description="Disordered" evidence="1">
    <location>
        <begin position="786"/>
        <end position="822"/>
    </location>
</feature>
<evidence type="ECO:0000313" key="3">
    <source>
        <dbReference type="Proteomes" id="UP001610818"/>
    </source>
</evidence>
<evidence type="ECO:0000313" key="2">
    <source>
        <dbReference type="EMBL" id="MFH8550557.1"/>
    </source>
</evidence>
<gene>
    <name evidence="2" type="ORF">ACH4F9_36755</name>
</gene>
<accession>A0ABW7QZW2</accession>
<name>A0ABW7QZW2_9ACTN</name>
<organism evidence="2 3">
    <name type="scientific">Streptomyces longisporoflavus</name>
    <dbReference type="NCBI Taxonomy" id="28044"/>
    <lineage>
        <taxon>Bacteria</taxon>
        <taxon>Bacillati</taxon>
        <taxon>Actinomycetota</taxon>
        <taxon>Actinomycetes</taxon>
        <taxon>Kitasatosporales</taxon>
        <taxon>Streptomycetaceae</taxon>
        <taxon>Streptomyces</taxon>
    </lineage>
</organism>
<comment type="caution">
    <text evidence="2">The sequence shown here is derived from an EMBL/GenBank/DDBJ whole genome shotgun (WGS) entry which is preliminary data.</text>
</comment>
<sequence>MPGWYVHTETARMAADRLRAGDVPAGWPLGPGEAQELGELAHTWRNYLALGSLGPDLFFLLPDFAGREGEQIRRIVDTSLDIWQLIDDKFLSVWEKWIDPIGANDADLAAQLTGGLSNEFGEALDLLSTSLRDFGLGLLTRFGDIFGWLSSGVPKSYANSAFYWSDMFHYRRTYQFPWELYRRARTDRDNPDGATDEERESNRRSAEARMVFALGWISHCATDVTGHAWTNAKTGGPYRLHWQRHHLVENHMDAHNYNGQQGGSPFYAECGTSALHFRIAFRNGAEPGYVGREDQPAYDYFAGFPTYDLSRTAVGRLSRHQFFDLDTQPLPGHLCTALIHSMREVYGADAPRILETDAMFSDGGSGRPNEAALQEMWQLVYRYLKLAGSDGLSPSMPVPPVLINEHPFPVPPGFDSVGDDPARGVDLDDDDFNLLDLLLALFAWILYIGQIITWLTTVLPGLILDVATFPARDVVYRTVLVPAWNLYMVARRLLVYEGFLMPKPEEIDKGLVTLGVTSLMTDVSLAASLDAPSGFATGNPNFPEPSGRRSITDAFSADPAFPRQIVHDRRSVMGALHLLFPRATYLSWVDPGTPADPSGPSAWIAPWRYPLRNEARLTVGWEGELAHPGPHIIGEDTSVLFAPMPSSAAAIGDFEAAATPEDTDKACGLHLPHGEHLGGPVDYTVRLTGALVAGRSEPSCPVPDFNLDSDRGYASRCWDWLRKDPSLDAGFNCTPELNDPVPDPTVNDRFTYPQACTVPELYDAADYQASTPAAYDPMLNLSTHYLDRRAPAPGPCDDDEKRRRRVRDEQIDQAGGPPEGGN</sequence>
<dbReference type="EMBL" id="JBIRGQ010000008">
    <property type="protein sequence ID" value="MFH8550557.1"/>
    <property type="molecule type" value="Genomic_DNA"/>
</dbReference>
<reference evidence="2 3" key="1">
    <citation type="submission" date="2024-10" db="EMBL/GenBank/DDBJ databases">
        <title>The Natural Products Discovery Center: Release of the First 8490 Sequenced Strains for Exploring Actinobacteria Biosynthetic Diversity.</title>
        <authorList>
            <person name="Kalkreuter E."/>
            <person name="Kautsar S.A."/>
            <person name="Yang D."/>
            <person name="Bader C.D."/>
            <person name="Teijaro C.N."/>
            <person name="Fluegel L."/>
            <person name="Davis C.M."/>
            <person name="Simpson J.R."/>
            <person name="Lauterbach L."/>
            <person name="Steele A.D."/>
            <person name="Gui C."/>
            <person name="Meng S."/>
            <person name="Li G."/>
            <person name="Viehrig K."/>
            <person name="Ye F."/>
            <person name="Su P."/>
            <person name="Kiefer A.F."/>
            <person name="Nichols A."/>
            <person name="Cepeda A.J."/>
            <person name="Yan W."/>
            <person name="Fan B."/>
            <person name="Jiang Y."/>
            <person name="Adhikari A."/>
            <person name="Zheng C.-J."/>
            <person name="Schuster L."/>
            <person name="Cowan T.M."/>
            <person name="Smanski M.J."/>
            <person name="Chevrette M.G."/>
            <person name="De Carvalho L.P.S."/>
            <person name="Shen B."/>
        </authorList>
    </citation>
    <scope>NUCLEOTIDE SEQUENCE [LARGE SCALE GENOMIC DNA]</scope>
    <source>
        <strain evidence="2 3">NPDC017990</strain>
    </source>
</reference>
<proteinExistence type="predicted"/>
<protein>
    <recommendedName>
        <fullName evidence="4">Phospholipase C/D domain-containing protein</fullName>
    </recommendedName>
</protein>
<keyword evidence="3" id="KW-1185">Reference proteome</keyword>